<evidence type="ECO:0000313" key="2">
    <source>
        <dbReference type="EMBL" id="GHI40381.1"/>
    </source>
</evidence>
<evidence type="ECO:0000259" key="1">
    <source>
        <dbReference type="PROSITE" id="PS50801"/>
    </source>
</evidence>
<dbReference type="Proteomes" id="UP001050808">
    <property type="component" value="Unassembled WGS sequence"/>
</dbReference>
<dbReference type="RefSeq" id="WP_226599929.1">
    <property type="nucleotide sequence ID" value="NZ_BNDY01000017.1"/>
</dbReference>
<comment type="caution">
    <text evidence="2">The sequence shown here is derived from an EMBL/GenBank/DDBJ whole genome shotgun (WGS) entry which is preliminary data.</text>
</comment>
<dbReference type="SUPFAM" id="SSF52091">
    <property type="entry name" value="SpoIIaa-like"/>
    <property type="match status" value="1"/>
</dbReference>
<dbReference type="InterPro" id="IPR036513">
    <property type="entry name" value="STAS_dom_sf"/>
</dbReference>
<dbReference type="InterPro" id="IPR058548">
    <property type="entry name" value="MlaB-like_STAS"/>
</dbReference>
<dbReference type="PROSITE" id="PS50801">
    <property type="entry name" value="STAS"/>
    <property type="match status" value="1"/>
</dbReference>
<evidence type="ECO:0000313" key="3">
    <source>
        <dbReference type="Proteomes" id="UP001050808"/>
    </source>
</evidence>
<dbReference type="EMBL" id="BNDY01000017">
    <property type="protein sequence ID" value="GHI40381.1"/>
    <property type="molecule type" value="Genomic_DNA"/>
</dbReference>
<reference evidence="2" key="1">
    <citation type="submission" date="2024-05" db="EMBL/GenBank/DDBJ databases">
        <title>Whole genome shotgun sequence of Streptomyces violascens NBRC 12920.</title>
        <authorList>
            <person name="Komaki H."/>
            <person name="Tamura T."/>
        </authorList>
    </citation>
    <scope>NUCLEOTIDE SEQUENCE</scope>
    <source>
        <strain evidence="2">NBRC 12920</strain>
    </source>
</reference>
<organism evidence="2 3">
    <name type="scientific">Streptomyces violascens</name>
    <dbReference type="NCBI Taxonomy" id="67381"/>
    <lineage>
        <taxon>Bacteria</taxon>
        <taxon>Bacillati</taxon>
        <taxon>Actinomycetota</taxon>
        <taxon>Actinomycetes</taxon>
        <taxon>Kitasatosporales</taxon>
        <taxon>Streptomycetaceae</taxon>
        <taxon>Streptomyces</taxon>
    </lineage>
</organism>
<keyword evidence="3" id="KW-1185">Reference proteome</keyword>
<feature type="domain" description="STAS" evidence="1">
    <location>
        <begin position="14"/>
        <end position="104"/>
    </location>
</feature>
<proteinExistence type="predicted"/>
<dbReference type="InterPro" id="IPR002645">
    <property type="entry name" value="STAS_dom"/>
</dbReference>
<accession>A0ABQ3QSX2</accession>
<name>A0ABQ3QSX2_9ACTN</name>
<dbReference type="Pfam" id="PF13466">
    <property type="entry name" value="STAS_2"/>
    <property type="match status" value="1"/>
</dbReference>
<gene>
    <name evidence="2" type="ORF">Sviol_47890</name>
</gene>
<dbReference type="CDD" id="cd07043">
    <property type="entry name" value="STAS_anti-anti-sigma_factors"/>
    <property type="match status" value="1"/>
</dbReference>
<dbReference type="PANTHER" id="PTHR33495">
    <property type="entry name" value="ANTI-SIGMA FACTOR ANTAGONIST TM_1081-RELATED-RELATED"/>
    <property type="match status" value="1"/>
</dbReference>
<dbReference type="PANTHER" id="PTHR33495:SF2">
    <property type="entry name" value="ANTI-SIGMA FACTOR ANTAGONIST TM_1081-RELATED"/>
    <property type="match status" value="1"/>
</dbReference>
<protein>
    <recommendedName>
        <fullName evidence="1">STAS domain-containing protein</fullName>
    </recommendedName>
</protein>
<sequence length="130" mass="13720">MSPQTPSAPTSTSAGLAVHRVTGADLVLVAGELDLDNAQALYCALCGALDRSVENLTVDLQGVGFCDCSGLNALLRLRHRALAQGKTISIQGPCPEVERLLAMTHTQSLFTTGRIRLDSLPTRAPRGHLS</sequence>
<dbReference type="Gene3D" id="3.30.750.24">
    <property type="entry name" value="STAS domain"/>
    <property type="match status" value="1"/>
</dbReference>